<organism evidence="1 2">
    <name type="scientific">Sodiomyces alkalinus (strain CBS 110278 / VKM F-3762 / F11)</name>
    <name type="common">Alkaliphilic filamentous fungus</name>
    <dbReference type="NCBI Taxonomy" id="1314773"/>
    <lineage>
        <taxon>Eukaryota</taxon>
        <taxon>Fungi</taxon>
        <taxon>Dikarya</taxon>
        <taxon>Ascomycota</taxon>
        <taxon>Pezizomycotina</taxon>
        <taxon>Sordariomycetes</taxon>
        <taxon>Hypocreomycetidae</taxon>
        <taxon>Glomerellales</taxon>
        <taxon>Plectosphaerellaceae</taxon>
        <taxon>Sodiomyces</taxon>
    </lineage>
</organism>
<protein>
    <submittedName>
        <fullName evidence="1">Uncharacterized protein</fullName>
    </submittedName>
</protein>
<reference evidence="1 2" key="1">
    <citation type="journal article" date="2018" name="Mol. Ecol.">
        <title>The obligate alkalophilic soda-lake fungus Sodiomyces alkalinus has shifted to a protein diet.</title>
        <authorList>
            <person name="Grum-Grzhimaylo A.A."/>
            <person name="Falkoski D.L."/>
            <person name="van den Heuvel J."/>
            <person name="Valero-Jimenez C.A."/>
            <person name="Min B."/>
            <person name="Choi I.G."/>
            <person name="Lipzen A."/>
            <person name="Daum C.G."/>
            <person name="Aanen D.K."/>
            <person name="Tsang A."/>
            <person name="Henrissat B."/>
            <person name="Bilanenko E.N."/>
            <person name="de Vries R.P."/>
            <person name="van Kan J.A.L."/>
            <person name="Grigoriev I.V."/>
            <person name="Debets A.J.M."/>
        </authorList>
    </citation>
    <scope>NUCLEOTIDE SEQUENCE [LARGE SCALE GENOMIC DNA]</scope>
    <source>
        <strain evidence="1 2">F11</strain>
    </source>
</reference>
<evidence type="ECO:0000313" key="2">
    <source>
        <dbReference type="Proteomes" id="UP000272025"/>
    </source>
</evidence>
<name>A0A3N2PSI6_SODAK</name>
<sequence>MRVVSGSRGWLGCVKPFVESTPASSLSPVHLCTCSLVLAIDPKELEGSSLPKVLPCSGEPSAMPNHLAVFRSGYP</sequence>
<dbReference type="AlphaFoldDB" id="A0A3N2PSI6"/>
<gene>
    <name evidence="1" type="ORF">SODALDRAFT_197091</name>
</gene>
<dbReference type="GeneID" id="39575655"/>
<evidence type="ECO:0000313" key="1">
    <source>
        <dbReference type="EMBL" id="ROT37448.1"/>
    </source>
</evidence>
<keyword evidence="2" id="KW-1185">Reference proteome</keyword>
<accession>A0A3N2PSI6</accession>
<proteinExistence type="predicted"/>
<dbReference type="RefSeq" id="XP_028465254.1">
    <property type="nucleotide sequence ID" value="XM_028607177.1"/>
</dbReference>
<dbReference type="Proteomes" id="UP000272025">
    <property type="component" value="Unassembled WGS sequence"/>
</dbReference>
<dbReference type="EMBL" id="ML119057">
    <property type="protein sequence ID" value="ROT37448.1"/>
    <property type="molecule type" value="Genomic_DNA"/>
</dbReference>